<dbReference type="EMBL" id="JAUUTY010001270">
    <property type="protein sequence ID" value="KAK1558204.1"/>
    <property type="molecule type" value="Genomic_DNA"/>
</dbReference>
<gene>
    <name evidence="4" type="ORF">QYE76_028830</name>
    <name evidence="3" type="ORF">QYE76_048350</name>
</gene>
<dbReference type="InterPro" id="IPR050898">
    <property type="entry name" value="Plant_acyltransferase"/>
</dbReference>
<reference evidence="4" key="1">
    <citation type="submission" date="2023-07" db="EMBL/GenBank/DDBJ databases">
        <title>A chromosome-level genome assembly of Lolium multiflorum.</title>
        <authorList>
            <person name="Chen Y."/>
            <person name="Copetti D."/>
            <person name="Kolliker R."/>
            <person name="Studer B."/>
        </authorList>
    </citation>
    <scope>NUCLEOTIDE SEQUENCE</scope>
    <source>
        <strain evidence="4">02402/16</strain>
        <tissue evidence="4">Leaf</tissue>
    </source>
</reference>
<dbReference type="Pfam" id="PF02458">
    <property type="entry name" value="Transferase"/>
    <property type="match status" value="1"/>
</dbReference>
<evidence type="ECO:0008006" key="6">
    <source>
        <dbReference type="Google" id="ProtNLM"/>
    </source>
</evidence>
<dbReference type="Proteomes" id="UP001231189">
    <property type="component" value="Unassembled WGS sequence"/>
</dbReference>
<dbReference type="PANTHER" id="PTHR31147">
    <property type="entry name" value="ACYL TRANSFERASE 4"/>
    <property type="match status" value="1"/>
</dbReference>
<keyword evidence="2" id="KW-0808">Transferase</keyword>
<evidence type="ECO:0000256" key="2">
    <source>
        <dbReference type="ARBA" id="ARBA00022679"/>
    </source>
</evidence>
<evidence type="ECO:0000313" key="5">
    <source>
        <dbReference type="Proteomes" id="UP001231189"/>
    </source>
</evidence>
<proteinExistence type="inferred from homology"/>
<sequence length="457" mass="49601">MLTPPVDMLKHAKERVYTPTLAYAVRRRDPELIRPAAHTPRETKRLSDIDNQEDLRTHVSLALFYRGAGGQNGVDPAGLIRRALGEALVPYYPLAGRLREVEGQKLVVDCNGEGVLFVEADGDVRLVELEAVGLRPPFPCWDQLLFDVEGSSGVIDCPLLHIQVTRLLCGSFVFALRFNHVICDGIGIAQFMNAIAELTRGLPSPTIAPVWSRELLNARDPPMPSFTHREFDLLLQQPPPAGDMVIRSFTFGASDLDAIKKSLPPLLRDTATTFEALATFLGRARAAALELPPGGNAPLMIIVNIRGVAGTNLPAVGYYGNACVPSTVLVDPAVLLGGSLGDAVALVRRAKATVTSEYARSIIDEMVLLGRRFLCPASMFVLSDARHLGFARVDFGWGEPVYAGPADTAFGVSSFITGKDRDGDGTVVVPVVLPWMAMDRFATEVERLLNPVKPQLF</sequence>
<keyword evidence="5" id="KW-1185">Reference proteome</keyword>
<evidence type="ECO:0000313" key="4">
    <source>
        <dbReference type="EMBL" id="KAK1605157.1"/>
    </source>
</evidence>
<comment type="similarity">
    <text evidence="1">Belongs to the plant acyltransferase family.</text>
</comment>
<dbReference type="PANTHER" id="PTHR31147:SF66">
    <property type="entry name" value="OS05G0315700 PROTEIN"/>
    <property type="match status" value="1"/>
</dbReference>
<evidence type="ECO:0000256" key="1">
    <source>
        <dbReference type="ARBA" id="ARBA00009861"/>
    </source>
</evidence>
<organism evidence="4 5">
    <name type="scientific">Lolium multiflorum</name>
    <name type="common">Italian ryegrass</name>
    <name type="synonym">Lolium perenne subsp. multiflorum</name>
    <dbReference type="NCBI Taxonomy" id="4521"/>
    <lineage>
        <taxon>Eukaryota</taxon>
        <taxon>Viridiplantae</taxon>
        <taxon>Streptophyta</taxon>
        <taxon>Embryophyta</taxon>
        <taxon>Tracheophyta</taxon>
        <taxon>Spermatophyta</taxon>
        <taxon>Magnoliopsida</taxon>
        <taxon>Liliopsida</taxon>
        <taxon>Poales</taxon>
        <taxon>Poaceae</taxon>
        <taxon>BOP clade</taxon>
        <taxon>Pooideae</taxon>
        <taxon>Poodae</taxon>
        <taxon>Poeae</taxon>
        <taxon>Poeae Chloroplast Group 2 (Poeae type)</taxon>
        <taxon>Loliodinae</taxon>
        <taxon>Loliinae</taxon>
        <taxon>Lolium</taxon>
    </lineage>
</organism>
<evidence type="ECO:0000313" key="3">
    <source>
        <dbReference type="EMBL" id="KAK1558204.1"/>
    </source>
</evidence>
<protein>
    <recommendedName>
        <fullName evidence="6">Benzyl alcohol O-benzoyltransferase</fullName>
    </recommendedName>
</protein>
<dbReference type="GO" id="GO:0016747">
    <property type="term" value="F:acyltransferase activity, transferring groups other than amino-acyl groups"/>
    <property type="evidence" value="ECO:0007669"/>
    <property type="project" value="UniProtKB-ARBA"/>
</dbReference>
<dbReference type="Gene3D" id="3.30.559.10">
    <property type="entry name" value="Chloramphenicol acetyltransferase-like domain"/>
    <property type="match status" value="2"/>
</dbReference>
<comment type="caution">
    <text evidence="4">The sequence shown here is derived from an EMBL/GenBank/DDBJ whole genome shotgun (WGS) entry which is preliminary data.</text>
</comment>
<dbReference type="InterPro" id="IPR023213">
    <property type="entry name" value="CAT-like_dom_sf"/>
</dbReference>
<dbReference type="SUPFAM" id="SSF52777">
    <property type="entry name" value="CoA-dependent acyltransferases"/>
    <property type="match status" value="1"/>
</dbReference>
<accession>A0AAD8QPC5</accession>
<dbReference type="AlphaFoldDB" id="A0AAD8QPC5"/>
<name>A0AAD8QPC5_LOLMU</name>
<dbReference type="EMBL" id="JAUUTY010000007">
    <property type="protein sequence ID" value="KAK1605157.1"/>
    <property type="molecule type" value="Genomic_DNA"/>
</dbReference>